<accession>A0A261SET6</accession>
<evidence type="ECO:0000313" key="3">
    <source>
        <dbReference type="EMBL" id="OZI35918.1"/>
    </source>
</evidence>
<evidence type="ECO:0000256" key="1">
    <source>
        <dbReference type="ARBA" id="ARBA00006987"/>
    </source>
</evidence>
<dbReference type="SUPFAM" id="SSF53850">
    <property type="entry name" value="Periplasmic binding protein-like II"/>
    <property type="match status" value="1"/>
</dbReference>
<comment type="similarity">
    <text evidence="1">Belongs to the UPF0065 (bug) family.</text>
</comment>
<dbReference type="InterPro" id="IPR042100">
    <property type="entry name" value="Bug_dom1"/>
</dbReference>
<reference evidence="3 4" key="1">
    <citation type="submission" date="2017-05" db="EMBL/GenBank/DDBJ databases">
        <title>Complete and WGS of Bordetella genogroups.</title>
        <authorList>
            <person name="Spilker T."/>
            <person name="LiPuma J."/>
        </authorList>
    </citation>
    <scope>NUCLEOTIDE SEQUENCE [LARGE SCALE GENOMIC DNA]</scope>
    <source>
        <strain evidence="3 4">AU17610</strain>
    </source>
</reference>
<evidence type="ECO:0000313" key="4">
    <source>
        <dbReference type="Proteomes" id="UP000217005"/>
    </source>
</evidence>
<comment type="caution">
    <text evidence="3">The sequence shown here is derived from an EMBL/GenBank/DDBJ whole genome shotgun (WGS) entry which is preliminary data.</text>
</comment>
<dbReference type="InterPro" id="IPR005064">
    <property type="entry name" value="BUG"/>
</dbReference>
<dbReference type="Pfam" id="PF03401">
    <property type="entry name" value="TctC"/>
    <property type="match status" value="1"/>
</dbReference>
<evidence type="ECO:0000256" key="2">
    <source>
        <dbReference type="SAM" id="SignalP"/>
    </source>
</evidence>
<dbReference type="CDD" id="cd13578">
    <property type="entry name" value="PBP2_Bug27"/>
    <property type="match status" value="1"/>
</dbReference>
<dbReference type="PIRSF" id="PIRSF017082">
    <property type="entry name" value="YflP"/>
    <property type="match status" value="1"/>
</dbReference>
<dbReference type="Gene3D" id="3.40.190.10">
    <property type="entry name" value="Periplasmic binding protein-like II"/>
    <property type="match status" value="1"/>
</dbReference>
<dbReference type="EMBL" id="NEVL01000003">
    <property type="protein sequence ID" value="OZI35918.1"/>
    <property type="molecule type" value="Genomic_DNA"/>
</dbReference>
<dbReference type="Proteomes" id="UP000217005">
    <property type="component" value="Unassembled WGS sequence"/>
</dbReference>
<dbReference type="RefSeq" id="WP_094826726.1">
    <property type="nucleotide sequence ID" value="NZ_NEVL01000003.1"/>
</dbReference>
<sequence length="342" mass="35234">MSDRRSTAGAARLPRRAVLNSLVALCAGAMLGAAAVPAHAADAYPDRTIRMVVPYPPGGATDVIGRVLAQQLTGELGQTVVVENRGGAAGNIGADVVAKATPDGYTLLMGALTSHSINAVLYEGRVNYDIEKSFAPISIVGTVPLVFVVNPKVPAKTLTELIAAAKAKPGSLTIASAGNGSPQHLAAEMFKRVAGVDMLHVPYKGSGPAMTDLMGGQVLTMIETVPAAQAHVKADKLRALAVTSKDRAAALPDVPTAAEAGLANFEVSSMFGIVAPAGTPAPVVEKLNATLKTILAKQEVKDALERQGAIATWTTPADAAARISAERKQWATVIREANVKAE</sequence>
<dbReference type="InterPro" id="IPR006311">
    <property type="entry name" value="TAT_signal"/>
</dbReference>
<name>A0A261SET6_9BORD</name>
<dbReference type="PANTHER" id="PTHR42928:SF5">
    <property type="entry name" value="BLR1237 PROTEIN"/>
    <property type="match status" value="1"/>
</dbReference>
<feature type="chain" id="PRO_5012921416" evidence="2">
    <location>
        <begin position="41"/>
        <end position="342"/>
    </location>
</feature>
<organism evidence="3 4">
    <name type="scientific">Bordetella genomosp. 1</name>
    <dbReference type="NCBI Taxonomy" id="1395607"/>
    <lineage>
        <taxon>Bacteria</taxon>
        <taxon>Pseudomonadati</taxon>
        <taxon>Pseudomonadota</taxon>
        <taxon>Betaproteobacteria</taxon>
        <taxon>Burkholderiales</taxon>
        <taxon>Alcaligenaceae</taxon>
        <taxon>Bordetella</taxon>
    </lineage>
</organism>
<dbReference type="OrthoDB" id="8678477at2"/>
<dbReference type="PANTHER" id="PTHR42928">
    <property type="entry name" value="TRICARBOXYLATE-BINDING PROTEIN"/>
    <property type="match status" value="1"/>
</dbReference>
<protein>
    <submittedName>
        <fullName evidence="3">MFS transporter</fullName>
    </submittedName>
</protein>
<gene>
    <name evidence="3" type="ORF">CEG14_12800</name>
</gene>
<dbReference type="Gene3D" id="3.40.190.150">
    <property type="entry name" value="Bordetella uptake gene, domain 1"/>
    <property type="match status" value="1"/>
</dbReference>
<feature type="signal peptide" evidence="2">
    <location>
        <begin position="1"/>
        <end position="40"/>
    </location>
</feature>
<dbReference type="AlphaFoldDB" id="A0A261SET6"/>
<keyword evidence="2" id="KW-0732">Signal</keyword>
<proteinExistence type="inferred from homology"/>
<dbReference type="PROSITE" id="PS51318">
    <property type="entry name" value="TAT"/>
    <property type="match status" value="1"/>
</dbReference>